<reference evidence="3 5" key="2">
    <citation type="submission" date="2016-10" db="EMBL/GenBank/DDBJ databases">
        <authorList>
            <person name="de Groot N.N."/>
        </authorList>
    </citation>
    <scope>NUCLEOTIDE SEQUENCE [LARGE SCALE GENOMIC DNA]</scope>
    <source>
        <strain evidence="3 5">DSM 25947</strain>
    </source>
</reference>
<gene>
    <name evidence="2" type="ORF">FH5T_17510</name>
    <name evidence="3" type="ORF">SAMN05444285_101173</name>
</gene>
<dbReference type="HOGENOM" id="CLU_032286_0_0_10"/>
<evidence type="ECO:0000313" key="2">
    <source>
        <dbReference type="EMBL" id="AHW62210.1"/>
    </source>
</evidence>
<protein>
    <submittedName>
        <fullName evidence="3">Uncharacterized protein</fullName>
    </submittedName>
</protein>
<evidence type="ECO:0000256" key="1">
    <source>
        <dbReference type="SAM" id="MobiDB-lite"/>
    </source>
</evidence>
<evidence type="ECO:0000313" key="4">
    <source>
        <dbReference type="Proteomes" id="UP000023772"/>
    </source>
</evidence>
<evidence type="ECO:0000313" key="3">
    <source>
        <dbReference type="EMBL" id="SES67959.1"/>
    </source>
</evidence>
<feature type="region of interest" description="Disordered" evidence="1">
    <location>
        <begin position="96"/>
        <end position="115"/>
    </location>
</feature>
<reference evidence="2 4" key="1">
    <citation type="submission" date="2014-03" db="EMBL/GenBank/DDBJ databases">
        <title>Complete genome sequence of a deeply braunched marine Bacteroidia bacterium Draconibacterium orientale type strain FH5T.</title>
        <authorList>
            <person name="Li X."/>
            <person name="Wang X."/>
            <person name="Xie Z."/>
            <person name="Du Z."/>
            <person name="Chen G."/>
        </authorList>
    </citation>
    <scope>NUCLEOTIDE SEQUENCE [LARGE SCALE GENOMIC DNA]</scope>
    <source>
        <strain evidence="2 4">FH5</strain>
    </source>
</reference>
<keyword evidence="4" id="KW-1185">Reference proteome</keyword>
<dbReference type="AlphaFoldDB" id="X5E418"/>
<dbReference type="Pfam" id="PF19268">
    <property type="entry name" value="CIS_TMP"/>
    <property type="match status" value="1"/>
</dbReference>
<dbReference type="Proteomes" id="UP000181981">
    <property type="component" value="Unassembled WGS sequence"/>
</dbReference>
<dbReference type="OrthoDB" id="1488184at2"/>
<dbReference type="RefSeq" id="WP_038561324.1">
    <property type="nucleotide sequence ID" value="NZ_FOHT01000001.1"/>
</dbReference>
<dbReference type="Proteomes" id="UP000023772">
    <property type="component" value="Chromosome"/>
</dbReference>
<dbReference type="EMBL" id="FOHT01000001">
    <property type="protein sequence ID" value="SES67959.1"/>
    <property type="molecule type" value="Genomic_DNA"/>
</dbReference>
<accession>X5E418</accession>
<dbReference type="eggNOG" id="COG4942">
    <property type="taxonomic scope" value="Bacteria"/>
</dbReference>
<dbReference type="InterPro" id="IPR045538">
    <property type="entry name" value="CIS_TMP"/>
</dbReference>
<organism evidence="3 5">
    <name type="scientific">Draconibacterium orientale</name>
    <dbReference type="NCBI Taxonomy" id="1168034"/>
    <lineage>
        <taxon>Bacteria</taxon>
        <taxon>Pseudomonadati</taxon>
        <taxon>Bacteroidota</taxon>
        <taxon>Bacteroidia</taxon>
        <taxon>Marinilabiliales</taxon>
        <taxon>Prolixibacteraceae</taxon>
        <taxon>Draconibacterium</taxon>
    </lineage>
</organism>
<proteinExistence type="predicted"/>
<dbReference type="KEGG" id="dori:FH5T_17510"/>
<dbReference type="EMBL" id="CP007451">
    <property type="protein sequence ID" value="AHW62210.1"/>
    <property type="molecule type" value="Genomic_DNA"/>
</dbReference>
<evidence type="ECO:0000313" key="5">
    <source>
        <dbReference type="Proteomes" id="UP000181981"/>
    </source>
</evidence>
<dbReference type="STRING" id="1168034.FH5T_17510"/>
<name>X5E418_9BACT</name>
<sequence length="496" mass="57766">MYSEKKHIIEKVILDINESGEQQAQQIKNYIGDYAQNKLFPVIQELLNEYDTEENIIRLDRLDINFSLQDWEDDETMKFKLSEKLRAQLIQATKTASKTHAEQNGTGQPGSESQIVKTKDNIQNTFLFFIEKGYLPWFGKPEYIDEITSASKWNKSIADQKFVAELKRLFRKNDTATERFTLQVSEELILKFIGVSGVLKIKNEKKLLHFVNSCDTGFRKNFLMALILLSVNATRGYEFLRKMLLFQIKEHKITDANLEGIVTHLKILINEINRHFEEEPISEFLPTEDEIREFVEKEKGSKESVNLSRKIEPTILNLSDKKEFQFFDKDKTEIFVRNAGLVILGPFLPTFLKQFNWTSKSGKIKKDAKVKAVQAFYFLATGEIHFFEANMVFEKFLCGLPLSTPIPQKSLLNNEVKEEAEDLLRQVIKYWPALKNTGAGGLRQMFLNRNGKLIKTENGFKLLIERKTQDILLDKLQWNISLLKLPWKEELLFVEW</sequence>